<name>A0A162I8I7_9EURO</name>
<comment type="caution">
    <text evidence="1">The sequence shown here is derived from an EMBL/GenBank/DDBJ whole genome shotgun (WGS) entry which is preliminary data.</text>
</comment>
<organism evidence="1 2">
    <name type="scientific">Ascosphaera apis ARSEF 7405</name>
    <dbReference type="NCBI Taxonomy" id="392613"/>
    <lineage>
        <taxon>Eukaryota</taxon>
        <taxon>Fungi</taxon>
        <taxon>Dikarya</taxon>
        <taxon>Ascomycota</taxon>
        <taxon>Pezizomycotina</taxon>
        <taxon>Eurotiomycetes</taxon>
        <taxon>Eurotiomycetidae</taxon>
        <taxon>Onygenales</taxon>
        <taxon>Ascosphaeraceae</taxon>
        <taxon>Ascosphaera</taxon>
    </lineage>
</organism>
<dbReference type="SUPFAM" id="SSF53756">
    <property type="entry name" value="UDP-Glycosyltransferase/glycogen phosphorylase"/>
    <property type="match status" value="1"/>
</dbReference>
<dbReference type="AlphaFoldDB" id="A0A162I8I7"/>
<sequence>MADTVVHPQRKFLLVVTTGGFTHAAPVFEIGRVLAERGHIIEFATLEGQEDWTNEYGFISAIHLLGPGATQEQMNAHYLGLRDWDMSKGLGVSMKSKYMLDSFWPQTYHHLKNIMLNPETRPDMIIADFFVEAARDMQIEFYLPIATVWPHMPMLMMPCSYIPGEPGFQLEGTTTSEYASLWLRLQNELVVFKSIFSILGWVL</sequence>
<dbReference type="OrthoDB" id="4205830at2759"/>
<dbReference type="GO" id="GO:0016740">
    <property type="term" value="F:transferase activity"/>
    <property type="evidence" value="ECO:0007669"/>
    <property type="project" value="UniProtKB-KW"/>
</dbReference>
<keyword evidence="2" id="KW-1185">Reference proteome</keyword>
<gene>
    <name evidence="1" type="ORF">AAP_03993</name>
</gene>
<keyword evidence="1" id="KW-0808">Transferase</keyword>
<evidence type="ECO:0000313" key="2">
    <source>
        <dbReference type="Proteomes" id="UP000242877"/>
    </source>
</evidence>
<dbReference type="EMBL" id="AZGZ01000018">
    <property type="protein sequence ID" value="KZZ90043.1"/>
    <property type="molecule type" value="Genomic_DNA"/>
</dbReference>
<reference evidence="1 2" key="1">
    <citation type="journal article" date="2016" name="Genome Biol. Evol.">
        <title>Divergent and convergent evolution of fungal pathogenicity.</title>
        <authorList>
            <person name="Shang Y."/>
            <person name="Xiao G."/>
            <person name="Zheng P."/>
            <person name="Cen K."/>
            <person name="Zhan S."/>
            <person name="Wang C."/>
        </authorList>
    </citation>
    <scope>NUCLEOTIDE SEQUENCE [LARGE SCALE GENOMIC DNA]</scope>
    <source>
        <strain evidence="1 2">ARSEF 7405</strain>
    </source>
</reference>
<protein>
    <submittedName>
        <fullName evidence="1">UDP-glucoronosyl and UDP-glucosyl transferase</fullName>
    </submittedName>
</protein>
<dbReference type="Gene3D" id="3.40.50.2000">
    <property type="entry name" value="Glycogen Phosphorylase B"/>
    <property type="match status" value="1"/>
</dbReference>
<accession>A0A162I8I7</accession>
<dbReference type="Proteomes" id="UP000242877">
    <property type="component" value="Unassembled WGS sequence"/>
</dbReference>
<evidence type="ECO:0000313" key="1">
    <source>
        <dbReference type="EMBL" id="KZZ90043.1"/>
    </source>
</evidence>
<dbReference type="VEuPathDB" id="FungiDB:AAP_03993"/>
<proteinExistence type="predicted"/>